<dbReference type="PANTHER" id="PTHR31357">
    <property type="entry name" value="SERPENTINE RECEPTOR CLASS ALPHA-10"/>
    <property type="match status" value="1"/>
</dbReference>
<keyword evidence="2 5" id="KW-0812">Transmembrane</keyword>
<dbReference type="Pfam" id="PF10292">
    <property type="entry name" value="7TM_GPCR_Srab"/>
    <property type="match status" value="1"/>
</dbReference>
<dbReference type="InterPro" id="IPR019408">
    <property type="entry name" value="7TM_GPCR_serpentine_rcpt_Srab"/>
</dbReference>
<feature type="transmembrane region" description="Helical" evidence="5">
    <location>
        <begin position="114"/>
        <end position="133"/>
    </location>
</feature>
<evidence type="ECO:0000256" key="3">
    <source>
        <dbReference type="ARBA" id="ARBA00022989"/>
    </source>
</evidence>
<dbReference type="GO" id="GO:0016020">
    <property type="term" value="C:membrane"/>
    <property type="evidence" value="ECO:0007669"/>
    <property type="project" value="UniProtKB-SubCell"/>
</dbReference>
<evidence type="ECO:0000256" key="4">
    <source>
        <dbReference type="ARBA" id="ARBA00023136"/>
    </source>
</evidence>
<accession>A0A1I7WN42</accession>
<evidence type="ECO:0000256" key="1">
    <source>
        <dbReference type="ARBA" id="ARBA00004141"/>
    </source>
</evidence>
<dbReference type="WBParaSite" id="Hba_06502">
    <property type="protein sequence ID" value="Hba_06502"/>
    <property type="gene ID" value="Hba_06502"/>
</dbReference>
<feature type="transmembrane region" description="Helical" evidence="5">
    <location>
        <begin position="203"/>
        <end position="224"/>
    </location>
</feature>
<protein>
    <submittedName>
        <fullName evidence="7">G_PROTEIN_RECEP_F1_2 domain-containing protein</fullName>
    </submittedName>
</protein>
<sequence>MVLFESLQIVHSYWWEDPCDVFIPVNICIYVRVPLHACLICFVLLQFGLCIERTIATVWSQIYEKTHCYIGLIVVSVAGTISILCSSYIDIDLSAEPQVSCLNNSKSTWIRIDVMNYTLTVTNIITFLWTSVLHMKNRTYIKRLNVSLTNRYQLHENMMSLKLIVSLGVVQFTFYAIFLTMSIIRRSIVDTFDIVTYRIIASFGYTISYYTLALPILVTSLVTFNRRQREKTIKIAMTMTGHEGRDNYFKQYRKQW</sequence>
<evidence type="ECO:0000256" key="2">
    <source>
        <dbReference type="ARBA" id="ARBA00022692"/>
    </source>
</evidence>
<dbReference type="PANTHER" id="PTHR31357:SF20">
    <property type="entry name" value="SERPENTINE RECEPTOR CLASS BETA-18"/>
    <property type="match status" value="1"/>
</dbReference>
<proteinExistence type="predicted"/>
<reference evidence="7" key="1">
    <citation type="submission" date="2016-11" db="UniProtKB">
        <authorList>
            <consortium name="WormBaseParasite"/>
        </authorList>
    </citation>
    <scope>IDENTIFICATION</scope>
</reference>
<keyword evidence="4 5" id="KW-0472">Membrane</keyword>
<dbReference type="InterPro" id="IPR051080">
    <property type="entry name" value="Nematode_rcpt-like_serp_alpha"/>
</dbReference>
<comment type="subcellular location">
    <subcellularLocation>
        <location evidence="1">Membrane</location>
        <topology evidence="1">Multi-pass membrane protein</topology>
    </subcellularLocation>
</comment>
<evidence type="ECO:0000256" key="5">
    <source>
        <dbReference type="SAM" id="Phobius"/>
    </source>
</evidence>
<dbReference type="Proteomes" id="UP000095283">
    <property type="component" value="Unplaced"/>
</dbReference>
<dbReference type="AlphaFoldDB" id="A0A1I7WN42"/>
<name>A0A1I7WN42_HETBA</name>
<keyword evidence="6" id="KW-1185">Reference proteome</keyword>
<keyword evidence="3 5" id="KW-1133">Transmembrane helix</keyword>
<feature type="transmembrane region" description="Helical" evidence="5">
    <location>
        <begin position="161"/>
        <end position="183"/>
    </location>
</feature>
<dbReference type="GO" id="GO:0004984">
    <property type="term" value="F:olfactory receptor activity"/>
    <property type="evidence" value="ECO:0007669"/>
    <property type="project" value="TreeGrafter"/>
</dbReference>
<evidence type="ECO:0000313" key="7">
    <source>
        <dbReference type="WBParaSite" id="Hba_06502"/>
    </source>
</evidence>
<feature type="transmembrane region" description="Helical" evidence="5">
    <location>
        <begin position="68"/>
        <end position="89"/>
    </location>
</feature>
<organism evidence="6 7">
    <name type="scientific">Heterorhabditis bacteriophora</name>
    <name type="common">Entomopathogenic nematode worm</name>
    <dbReference type="NCBI Taxonomy" id="37862"/>
    <lineage>
        <taxon>Eukaryota</taxon>
        <taxon>Metazoa</taxon>
        <taxon>Ecdysozoa</taxon>
        <taxon>Nematoda</taxon>
        <taxon>Chromadorea</taxon>
        <taxon>Rhabditida</taxon>
        <taxon>Rhabditina</taxon>
        <taxon>Rhabditomorpha</taxon>
        <taxon>Strongyloidea</taxon>
        <taxon>Heterorhabditidae</taxon>
        <taxon>Heterorhabditis</taxon>
    </lineage>
</organism>
<feature type="transmembrane region" description="Helical" evidence="5">
    <location>
        <begin position="21"/>
        <end position="47"/>
    </location>
</feature>
<evidence type="ECO:0000313" key="6">
    <source>
        <dbReference type="Proteomes" id="UP000095283"/>
    </source>
</evidence>